<dbReference type="Gene3D" id="3.40.605.10">
    <property type="entry name" value="Aldehyde Dehydrogenase, Chain A, domain 1"/>
    <property type="match status" value="1"/>
</dbReference>
<dbReference type="InterPro" id="IPR016161">
    <property type="entry name" value="Ald_DH/histidinol_DH"/>
</dbReference>
<dbReference type="EMBL" id="MFIY01000011">
    <property type="protein sequence ID" value="OGG00395.1"/>
    <property type="molecule type" value="Genomic_DNA"/>
</dbReference>
<gene>
    <name evidence="6" type="ORF">A2Y99_00870</name>
</gene>
<dbReference type="InterPro" id="IPR015590">
    <property type="entry name" value="Aldehyde_DH_dom"/>
</dbReference>
<dbReference type="InterPro" id="IPR029510">
    <property type="entry name" value="Ald_DH_CS_GLU"/>
</dbReference>
<dbReference type="InterPro" id="IPR016163">
    <property type="entry name" value="Ald_DH_C"/>
</dbReference>
<dbReference type="InterPro" id="IPR016162">
    <property type="entry name" value="Ald_DH_N"/>
</dbReference>
<dbReference type="AlphaFoldDB" id="A0A1F5YJR7"/>
<dbReference type="PROSITE" id="PS00070">
    <property type="entry name" value="ALDEHYDE_DEHYDR_CYS"/>
    <property type="match status" value="1"/>
</dbReference>
<evidence type="ECO:0000256" key="1">
    <source>
        <dbReference type="ARBA" id="ARBA00009986"/>
    </source>
</evidence>
<feature type="domain" description="Aldehyde dehydrogenase" evidence="5">
    <location>
        <begin position="16"/>
        <end position="472"/>
    </location>
</feature>
<dbReference type="InterPro" id="IPR051020">
    <property type="entry name" value="ALDH-related_metabolic_enz"/>
</dbReference>
<dbReference type="InterPro" id="IPR016160">
    <property type="entry name" value="Ald_DH_CS_CYS"/>
</dbReference>
<dbReference type="GO" id="GO:0008911">
    <property type="term" value="F:lactaldehyde dehydrogenase (NAD+) activity"/>
    <property type="evidence" value="ECO:0007669"/>
    <property type="project" value="TreeGrafter"/>
</dbReference>
<dbReference type="Proteomes" id="UP000178230">
    <property type="component" value="Unassembled WGS sequence"/>
</dbReference>
<evidence type="ECO:0000313" key="7">
    <source>
        <dbReference type="Proteomes" id="UP000178230"/>
    </source>
</evidence>
<evidence type="ECO:0000256" key="2">
    <source>
        <dbReference type="ARBA" id="ARBA00023002"/>
    </source>
</evidence>
<feature type="active site" evidence="3">
    <location>
        <position position="251"/>
    </location>
</feature>
<dbReference type="PROSITE" id="PS00687">
    <property type="entry name" value="ALDEHYDE_DEHYDR_GLU"/>
    <property type="match status" value="1"/>
</dbReference>
<dbReference type="PANTHER" id="PTHR42991:SF1">
    <property type="entry name" value="ALDEHYDE DEHYDROGENASE"/>
    <property type="match status" value="1"/>
</dbReference>
<name>A0A1F5YJR7_9BACT</name>
<evidence type="ECO:0000256" key="4">
    <source>
        <dbReference type="RuleBase" id="RU003345"/>
    </source>
</evidence>
<organism evidence="6 7">
    <name type="scientific">Candidatus Gottesmanbacteria bacterium RBG_13_37_7</name>
    <dbReference type="NCBI Taxonomy" id="1798369"/>
    <lineage>
        <taxon>Bacteria</taxon>
        <taxon>Candidatus Gottesmaniibacteriota</taxon>
    </lineage>
</organism>
<comment type="similarity">
    <text evidence="1 4">Belongs to the aldehyde dehydrogenase family.</text>
</comment>
<proteinExistence type="inferred from homology"/>
<comment type="caution">
    <text evidence="6">The sequence shown here is derived from an EMBL/GenBank/DDBJ whole genome shotgun (WGS) entry which is preliminary data.</text>
</comment>
<protein>
    <recommendedName>
        <fullName evidence="5">Aldehyde dehydrogenase domain-containing protein</fullName>
    </recommendedName>
</protein>
<dbReference type="SUPFAM" id="SSF53720">
    <property type="entry name" value="ALDH-like"/>
    <property type="match status" value="1"/>
</dbReference>
<dbReference type="PANTHER" id="PTHR42991">
    <property type="entry name" value="ALDEHYDE DEHYDROGENASE"/>
    <property type="match status" value="1"/>
</dbReference>
<sequence>MPPTYKYFDGGEWKYSANKETMEVVSPVDNQTLGKIPKLTKSEIDGGITYLSDKKKMWTETPVAERVKIIRLAADILRHHEHFFTSLIIREIGKPYHEAKDEVVRSADMMDYFGNEAINLKGEEIESSMYPGYNSDKIAFVERVPLGIILAISPFNYPLNLAVSKIAPALITGNLVVFKPATQGALTGFHLTEVLRLAGLPDGIIFTVTGDKEAVSFLISHKEINQIAFTGSSETGESLAKQSGMVPLLFECGGNNAAIILPDANLHNTATELVSGAFSYSGQRCTAIKYVLAYDTVIEKLIPILVKKTQEKIKMGDPRNQNNNFGPLISAGAADTVEKRIYLAKISGAGIITGGKREGNYLEPTIIDHAKPNMEIVAVETFGPILSFIRIRSMRDAIDIINQSKYGLQTSIFTEDEGAGIKLSRQLNVGSVQINGKPQRGPDHFPFTGVKASGTGVQGVGYTMKAMTRPKATVLNKPG</sequence>
<evidence type="ECO:0000256" key="3">
    <source>
        <dbReference type="PROSITE-ProRule" id="PRU10007"/>
    </source>
</evidence>
<evidence type="ECO:0000313" key="6">
    <source>
        <dbReference type="EMBL" id="OGG00395.1"/>
    </source>
</evidence>
<reference evidence="6 7" key="1">
    <citation type="journal article" date="2016" name="Nat. Commun.">
        <title>Thousands of microbial genomes shed light on interconnected biogeochemical processes in an aquifer system.</title>
        <authorList>
            <person name="Anantharaman K."/>
            <person name="Brown C.T."/>
            <person name="Hug L.A."/>
            <person name="Sharon I."/>
            <person name="Castelle C.J."/>
            <person name="Probst A.J."/>
            <person name="Thomas B.C."/>
            <person name="Singh A."/>
            <person name="Wilkins M.J."/>
            <person name="Karaoz U."/>
            <person name="Brodie E.L."/>
            <person name="Williams K.H."/>
            <person name="Hubbard S.S."/>
            <person name="Banfield J.F."/>
        </authorList>
    </citation>
    <scope>NUCLEOTIDE SEQUENCE [LARGE SCALE GENOMIC DNA]</scope>
</reference>
<keyword evidence="2 4" id="KW-0560">Oxidoreductase</keyword>
<accession>A0A1F5YJR7</accession>
<dbReference type="Pfam" id="PF00171">
    <property type="entry name" value="Aldedh"/>
    <property type="match status" value="1"/>
</dbReference>
<evidence type="ECO:0000259" key="5">
    <source>
        <dbReference type="Pfam" id="PF00171"/>
    </source>
</evidence>
<dbReference type="Gene3D" id="3.40.309.10">
    <property type="entry name" value="Aldehyde Dehydrogenase, Chain A, domain 2"/>
    <property type="match status" value="1"/>
</dbReference>